<keyword evidence="4" id="KW-0648">Protein biosynthesis</keyword>
<dbReference type="AlphaFoldDB" id="A0A2H0N2J6"/>
<keyword evidence="2" id="KW-0547">Nucleotide-binding</keyword>
<dbReference type="InterPro" id="IPR002319">
    <property type="entry name" value="Phenylalanyl-tRNA_Synthase"/>
</dbReference>
<evidence type="ECO:0000256" key="1">
    <source>
        <dbReference type="ARBA" id="ARBA00022598"/>
    </source>
</evidence>
<dbReference type="EMBL" id="PCWM01000046">
    <property type="protein sequence ID" value="PIR03113.1"/>
    <property type="molecule type" value="Genomic_DNA"/>
</dbReference>
<name>A0A2H0N2J6_9BACT</name>
<dbReference type="GO" id="GO:0000049">
    <property type="term" value="F:tRNA binding"/>
    <property type="evidence" value="ECO:0007669"/>
    <property type="project" value="InterPro"/>
</dbReference>
<protein>
    <submittedName>
        <fullName evidence="7">Phenylalanine--tRNA ligase subunit alpha</fullName>
        <ecNumber evidence="7">6.1.1.20</ecNumber>
    </submittedName>
</protein>
<feature type="non-terminal residue" evidence="7">
    <location>
        <position position="220"/>
    </location>
</feature>
<comment type="caution">
    <text evidence="7">The sequence shown here is derived from an EMBL/GenBank/DDBJ whole genome shotgun (WGS) entry which is preliminary data.</text>
</comment>
<evidence type="ECO:0000256" key="4">
    <source>
        <dbReference type="ARBA" id="ARBA00022917"/>
    </source>
</evidence>
<dbReference type="SUPFAM" id="SSF46589">
    <property type="entry name" value="tRNA-binding arm"/>
    <property type="match status" value="1"/>
</dbReference>
<dbReference type="Pfam" id="PF01409">
    <property type="entry name" value="tRNA-synt_2d"/>
    <property type="match status" value="1"/>
</dbReference>
<organism evidence="7 8">
    <name type="scientific">Candidatus Magasanikbacteria bacterium CG11_big_fil_rev_8_21_14_0_20_43_7</name>
    <dbReference type="NCBI Taxonomy" id="1974654"/>
    <lineage>
        <taxon>Bacteria</taxon>
        <taxon>Candidatus Magasanikiibacteriota</taxon>
    </lineage>
</organism>
<evidence type="ECO:0000256" key="5">
    <source>
        <dbReference type="ARBA" id="ARBA00023146"/>
    </source>
</evidence>
<keyword evidence="3" id="KW-0067">ATP-binding</keyword>
<dbReference type="Gene3D" id="3.30.930.10">
    <property type="entry name" value="Bira Bifunctional Protein, Domain 2"/>
    <property type="match status" value="1"/>
</dbReference>
<evidence type="ECO:0000313" key="8">
    <source>
        <dbReference type="Proteomes" id="UP000229782"/>
    </source>
</evidence>
<dbReference type="Proteomes" id="UP000229782">
    <property type="component" value="Unassembled WGS sequence"/>
</dbReference>
<dbReference type="PROSITE" id="PS50862">
    <property type="entry name" value="AA_TRNA_LIGASE_II"/>
    <property type="match status" value="1"/>
</dbReference>
<dbReference type="GO" id="GO:0005524">
    <property type="term" value="F:ATP binding"/>
    <property type="evidence" value="ECO:0007669"/>
    <property type="project" value="UniProtKB-KW"/>
</dbReference>
<evidence type="ECO:0000256" key="2">
    <source>
        <dbReference type="ARBA" id="ARBA00022741"/>
    </source>
</evidence>
<dbReference type="GO" id="GO:0006432">
    <property type="term" value="P:phenylalanyl-tRNA aminoacylation"/>
    <property type="evidence" value="ECO:0007669"/>
    <property type="project" value="InterPro"/>
</dbReference>
<proteinExistence type="predicted"/>
<dbReference type="InterPro" id="IPR010978">
    <property type="entry name" value="tRNA-bd_arm"/>
</dbReference>
<accession>A0A2H0N2J6</accession>
<keyword evidence="5" id="KW-0030">Aminoacyl-tRNA synthetase</keyword>
<keyword evidence="1 7" id="KW-0436">Ligase</keyword>
<dbReference type="GO" id="GO:0005737">
    <property type="term" value="C:cytoplasm"/>
    <property type="evidence" value="ECO:0007669"/>
    <property type="project" value="InterPro"/>
</dbReference>
<evidence type="ECO:0000313" key="7">
    <source>
        <dbReference type="EMBL" id="PIR03113.1"/>
    </source>
</evidence>
<reference evidence="7 8" key="1">
    <citation type="submission" date="2017-09" db="EMBL/GenBank/DDBJ databases">
        <title>Depth-based differentiation of microbial function through sediment-hosted aquifers and enrichment of novel symbionts in the deep terrestrial subsurface.</title>
        <authorList>
            <person name="Probst A.J."/>
            <person name="Ladd B."/>
            <person name="Jarett J.K."/>
            <person name="Geller-Mcgrath D.E."/>
            <person name="Sieber C.M."/>
            <person name="Emerson J.B."/>
            <person name="Anantharaman K."/>
            <person name="Thomas B.C."/>
            <person name="Malmstrom R."/>
            <person name="Stieglmeier M."/>
            <person name="Klingl A."/>
            <person name="Woyke T."/>
            <person name="Ryan C.M."/>
            <person name="Banfield J.F."/>
        </authorList>
    </citation>
    <scope>NUCLEOTIDE SEQUENCE [LARGE SCALE GENOMIC DNA]</scope>
    <source>
        <strain evidence="7">CG11_big_fil_rev_8_21_14_0_20_43_7</strain>
    </source>
</reference>
<dbReference type="SUPFAM" id="SSF55681">
    <property type="entry name" value="Class II aaRS and biotin synthetases"/>
    <property type="match status" value="1"/>
</dbReference>
<dbReference type="Pfam" id="PF02912">
    <property type="entry name" value="Phe_tRNA-synt_N"/>
    <property type="match status" value="1"/>
</dbReference>
<dbReference type="InterPro" id="IPR045864">
    <property type="entry name" value="aa-tRNA-synth_II/BPL/LPL"/>
</dbReference>
<feature type="domain" description="Aminoacyl-transfer RNA synthetases class-II family profile" evidence="6">
    <location>
        <begin position="127"/>
        <end position="220"/>
    </location>
</feature>
<evidence type="ECO:0000259" key="6">
    <source>
        <dbReference type="PROSITE" id="PS50862"/>
    </source>
</evidence>
<dbReference type="InterPro" id="IPR006195">
    <property type="entry name" value="aa-tRNA-synth_II"/>
</dbReference>
<evidence type="ECO:0000256" key="3">
    <source>
        <dbReference type="ARBA" id="ARBA00022840"/>
    </source>
</evidence>
<gene>
    <name evidence="7" type="primary">pheS</name>
    <name evidence="7" type="ORF">COV60_02025</name>
</gene>
<sequence>MKDTLVTLHKEFEKKLTNVSERLHLEELEQEYFGRKSGKFTLLAKEMKDVSKDIKKEIGQLMNDVRTHIVQAIEARREELGREEMSKIAETERIDVTQPQLPKKERGHIHPISQGLKDMTDVALSMGFLVEDGPELESQRYVFDALNFPPDHPAREGMDTFYIKEYPDLCMRAHVSNMQVRLMKKYNEGGTKAVRAAYPGRVFRNEDLDATHEHTFYQFE</sequence>
<dbReference type="GO" id="GO:0004826">
    <property type="term" value="F:phenylalanine-tRNA ligase activity"/>
    <property type="evidence" value="ECO:0007669"/>
    <property type="project" value="UniProtKB-EC"/>
</dbReference>
<dbReference type="EC" id="6.1.1.20" evidence="7"/>
<dbReference type="InterPro" id="IPR004188">
    <property type="entry name" value="Phe-tRNA_ligase_II_N"/>
</dbReference>